<dbReference type="InterPro" id="IPR013041">
    <property type="entry name" value="Clathrin_app_Ig-like_sf"/>
</dbReference>
<reference evidence="14" key="1">
    <citation type="journal article" date="2017" name="Nature">
        <title>The genome of Chenopodium quinoa.</title>
        <authorList>
            <person name="Jarvis D.E."/>
            <person name="Ho Y.S."/>
            <person name="Lightfoot D.J."/>
            <person name="Schmoeckel S.M."/>
            <person name="Li B."/>
            <person name="Borm T.J.A."/>
            <person name="Ohyanagi H."/>
            <person name="Mineta K."/>
            <person name="Michell C.T."/>
            <person name="Saber N."/>
            <person name="Kharbatia N.M."/>
            <person name="Rupper R.R."/>
            <person name="Sharp A.R."/>
            <person name="Dally N."/>
            <person name="Boughton B.A."/>
            <person name="Woo Y.H."/>
            <person name="Gao G."/>
            <person name="Schijlen E.G.W.M."/>
            <person name="Guo X."/>
            <person name="Momin A.A."/>
            <person name="Negrao S."/>
            <person name="Al-Babili S."/>
            <person name="Gehring C."/>
            <person name="Roessner U."/>
            <person name="Jung C."/>
            <person name="Murphy K."/>
            <person name="Arold S.T."/>
            <person name="Gojobori T."/>
            <person name="van der Linden C.G."/>
            <person name="van Loo E.N."/>
            <person name="Jellen E.N."/>
            <person name="Maughan P.J."/>
            <person name="Tester M."/>
        </authorList>
    </citation>
    <scope>NUCLEOTIDE SEQUENCE [LARGE SCALE GENOMIC DNA]</scope>
    <source>
        <strain evidence="14">cv. PI 614886</strain>
    </source>
</reference>
<keyword evidence="4" id="KW-0813">Transport</keyword>
<keyword evidence="11" id="KW-0325">Glycoprotein</keyword>
<feature type="domain" description="Peptidase A1" evidence="13">
    <location>
        <begin position="991"/>
        <end position="1321"/>
    </location>
</feature>
<evidence type="ECO:0000313" key="14">
    <source>
        <dbReference type="EnsemblPlants" id="AUR62014001-RA:cds"/>
    </source>
</evidence>
<evidence type="ECO:0000256" key="11">
    <source>
        <dbReference type="ARBA" id="ARBA00023180"/>
    </source>
</evidence>
<evidence type="ECO:0000256" key="3">
    <source>
        <dbReference type="ARBA" id="ARBA00007447"/>
    </source>
</evidence>
<evidence type="ECO:0000259" key="13">
    <source>
        <dbReference type="PROSITE" id="PS51767"/>
    </source>
</evidence>
<evidence type="ECO:0000259" key="12">
    <source>
        <dbReference type="PROSITE" id="PS50180"/>
    </source>
</evidence>
<dbReference type="Gene3D" id="1.25.10.10">
    <property type="entry name" value="Leucine-rich Repeat Variant"/>
    <property type="match status" value="1"/>
</dbReference>
<dbReference type="InterPro" id="IPR032799">
    <property type="entry name" value="TAXi_C"/>
</dbReference>
<dbReference type="FunFam" id="2.40.70.10:FF:000031">
    <property type="entry name" value="Aspartyl protease AED1"/>
    <property type="match status" value="1"/>
</dbReference>
<evidence type="ECO:0000256" key="7">
    <source>
        <dbReference type="ARBA" id="ARBA00022801"/>
    </source>
</evidence>
<dbReference type="SUPFAM" id="SSF48371">
    <property type="entry name" value="ARM repeat"/>
    <property type="match status" value="1"/>
</dbReference>
<dbReference type="InterPro" id="IPR001969">
    <property type="entry name" value="Aspartic_peptidase_AS"/>
</dbReference>
<dbReference type="InterPro" id="IPR050840">
    <property type="entry name" value="Adaptor_Complx_Large_Subunit"/>
</dbReference>
<dbReference type="GO" id="GO:0006886">
    <property type="term" value="P:intracellular protein transport"/>
    <property type="evidence" value="ECO:0007669"/>
    <property type="project" value="InterPro"/>
</dbReference>
<dbReference type="Pfam" id="PF01602">
    <property type="entry name" value="Adaptin_N"/>
    <property type="match status" value="2"/>
</dbReference>
<keyword evidence="8" id="KW-0653">Protein transport</keyword>
<dbReference type="InterPro" id="IPR033121">
    <property type="entry name" value="PEPTIDASE_A1"/>
</dbReference>
<keyword evidence="7" id="KW-0378">Hydrolase</keyword>
<feature type="domain" description="GAE" evidence="12">
    <location>
        <begin position="840"/>
        <end position="959"/>
    </location>
</feature>
<evidence type="ECO:0008006" key="16">
    <source>
        <dbReference type="Google" id="ProtNLM"/>
    </source>
</evidence>
<dbReference type="OMA" id="YLVLCPR"/>
<evidence type="ECO:0000256" key="1">
    <source>
        <dbReference type="ARBA" id="ARBA00004308"/>
    </source>
</evidence>
<evidence type="ECO:0000256" key="8">
    <source>
        <dbReference type="ARBA" id="ARBA00022927"/>
    </source>
</evidence>
<reference evidence="14" key="2">
    <citation type="submission" date="2021-03" db="UniProtKB">
        <authorList>
            <consortium name="EnsemblPlants"/>
        </authorList>
    </citation>
    <scope>IDENTIFICATION</scope>
</reference>
<accession>A0A803LJ54</accession>
<dbReference type="SMART" id="SM00809">
    <property type="entry name" value="Alpha_adaptinC2"/>
    <property type="match status" value="1"/>
</dbReference>
<dbReference type="GO" id="GO:0016192">
    <property type="term" value="P:vesicle-mediated transport"/>
    <property type="evidence" value="ECO:0007669"/>
    <property type="project" value="InterPro"/>
</dbReference>
<dbReference type="Proteomes" id="UP000596660">
    <property type="component" value="Unplaced"/>
</dbReference>
<dbReference type="GO" id="GO:0006508">
    <property type="term" value="P:proteolysis"/>
    <property type="evidence" value="ECO:0007669"/>
    <property type="project" value="UniProtKB-KW"/>
</dbReference>
<dbReference type="CDD" id="cd05476">
    <property type="entry name" value="pepsin_A_like_plant"/>
    <property type="match status" value="1"/>
</dbReference>
<dbReference type="GO" id="GO:0004190">
    <property type="term" value="F:aspartic-type endopeptidase activity"/>
    <property type="evidence" value="ECO:0007669"/>
    <property type="project" value="UniProtKB-KW"/>
</dbReference>
<dbReference type="Pfam" id="PF02883">
    <property type="entry name" value="Alpha_adaptinC2"/>
    <property type="match status" value="1"/>
</dbReference>
<dbReference type="InterPro" id="IPR016024">
    <property type="entry name" value="ARM-type_fold"/>
</dbReference>
<comment type="subcellular location">
    <subcellularLocation>
        <location evidence="1">Endomembrane system</location>
    </subcellularLocation>
    <subcellularLocation>
        <location evidence="2">Golgi apparatus</location>
    </subcellularLocation>
</comment>
<evidence type="ECO:0000256" key="5">
    <source>
        <dbReference type="ARBA" id="ARBA00022670"/>
    </source>
</evidence>
<dbReference type="Gene3D" id="2.60.40.1230">
    <property type="match status" value="1"/>
</dbReference>
<dbReference type="PROSITE" id="PS51767">
    <property type="entry name" value="PEPTIDASE_A1"/>
    <property type="match status" value="1"/>
</dbReference>
<evidence type="ECO:0000256" key="4">
    <source>
        <dbReference type="ARBA" id="ARBA00022448"/>
    </source>
</evidence>
<dbReference type="InterPro" id="IPR011989">
    <property type="entry name" value="ARM-like"/>
</dbReference>
<keyword evidence="10" id="KW-0472">Membrane</keyword>
<dbReference type="PROSITE" id="PS50180">
    <property type="entry name" value="GAE"/>
    <property type="match status" value="1"/>
</dbReference>
<name>A0A803LJ54_CHEQI</name>
<dbReference type="InterPro" id="IPR032861">
    <property type="entry name" value="TAXi_N"/>
</dbReference>
<evidence type="ECO:0000256" key="9">
    <source>
        <dbReference type="ARBA" id="ARBA00023034"/>
    </source>
</evidence>
<dbReference type="PROSITE" id="PS00141">
    <property type="entry name" value="ASP_PROTEASE"/>
    <property type="match status" value="2"/>
</dbReference>
<evidence type="ECO:0000313" key="15">
    <source>
        <dbReference type="Proteomes" id="UP000596660"/>
    </source>
</evidence>
<dbReference type="SUPFAM" id="SSF49348">
    <property type="entry name" value="Clathrin adaptor appendage domain"/>
    <property type="match status" value="1"/>
</dbReference>
<dbReference type="GO" id="GO:0005794">
    <property type="term" value="C:Golgi apparatus"/>
    <property type="evidence" value="ECO:0007669"/>
    <property type="project" value="UniProtKB-SubCell"/>
</dbReference>
<evidence type="ECO:0000256" key="10">
    <source>
        <dbReference type="ARBA" id="ARBA00023136"/>
    </source>
</evidence>
<dbReference type="InterPro" id="IPR008153">
    <property type="entry name" value="GAE_dom"/>
</dbReference>
<dbReference type="InterPro" id="IPR034161">
    <property type="entry name" value="Pepsin-like_plant"/>
</dbReference>
<protein>
    <recommendedName>
        <fullName evidence="16">AP-1 complex subunit gamma</fullName>
    </recommendedName>
</protein>
<sequence length="1328" mass="143362">MSDCQCGSKLLLLSEDRDMIRAIRACKTAAEERGVVRKECAAIRAAISENDADYRHRNMAKLMFIHMLGYPTHFGQMECLKLIAAPGFPEKRIGYLGLMLLLDERQEVLMLVTNSLKQDLNHTNQYIVGLALCALGNICSAEMARDLAPEVERLLQFRDPNVRKKAALCSIRIIKKVPDLAENFINPAASLLKEKHHGVLITGVQLCTDLCNTSEDALEYFRKKCTDAVVKVLKDLVNSPYAPEYDIAGITDPFLHIRLLRFLRVLGHGDADASDCMNDLLAQVATKTESNKNAGNAILYECVETIMNIEDNSGLRVLAINILGRFLSNRDNNIRYVALNMLTRAINFDAQAVQRHRATILECVKDSDASIRKRALELVYLLVNESNVKPLTKELIDYLEVSDLEFKEDLTDRVCSIVDKPLGWVGVFMVVDGAGGFELKQMAAAGALEGGVGEAVSRYLKEMIFIIAICLSMNLGHVFVGLLIEFLTSQAIPPLLAVGVRFSPDKIWYIDQMLKVLCEAGNYVKDEVWHALIVVISNAVSLHGYTVRSLYRALQASTEQETLVKVAVWCIGEYGDMLVNNVGMLETEDPITVTESDALDAIENAIKSHNSDVTTRAMCLVSLLKLSSRFPACSQRIKDILVHYKGSLLLELQQRALEFNSIIEKHQNIRSALLERMPVLDEATYSGRRAGSLPAAVSSSNGPVNLPNGVSKPAAPLVDLLDLSSDDVPAPSSSGGGDFLHDLLGVDLAPAPSQSGTQKSGTDALLDLLSIGSPPAMNNSSTPDILSLSLESKSSGGPLEGLSSISSMPAQVSSPGGAAPIVDLLDGLSSTQSTLEINGPQFPSMVAFESSSLKMTFEFSKSAGSPQVTSITATFANLSANSYTDFLFQAAVPKFLQLHLDPASSTTLPASGDGLIIQTMRITNSQHGKADLIRRDSSSISSFYDSSMTLQERQWRASLGSVSLGHNIRLSSSFFDEKDVKTDVIPNGGDYLMKIGVGTPPVEVMVVVDTGSDLTWLQCSPCQRCFQKGSLLFDPTKSSTYHPISCNPQSCNYPELNSGCIPNSFSNNESCVYTAIYGDGTKSTGLLSTETISFPSADATQSTFPSSIIGCGFDQQGRLGIHGDGIVGLGLGTLSLALQLGPNINYKFSYCLTPLSSTVAGKLKFGADVTGPGVVSTPFATTEDSPTFYSLTLNGISVGNSSVPVAQDIIIDSGTTLTFLPTSIYDSIKTAVKGAITVSPVPDPENALDPCYETLPSGVPDVVFHFKGADVVLKAVNTFRIFGNLTCLAIVPSDDSLLFGNVAQVNHQVGYDLKAKQISFAPTDCTKY</sequence>
<dbReference type="PANTHER" id="PTHR22780">
    <property type="entry name" value="ADAPTIN, ALPHA/GAMMA/EPSILON"/>
    <property type="match status" value="1"/>
</dbReference>
<dbReference type="SUPFAM" id="SSF50630">
    <property type="entry name" value="Acid proteases"/>
    <property type="match status" value="1"/>
</dbReference>
<dbReference type="InterPro" id="IPR008152">
    <property type="entry name" value="Clathrin_a/b/g-adaptin_app_Ig"/>
</dbReference>
<dbReference type="Gene3D" id="2.40.70.10">
    <property type="entry name" value="Acid Proteases"/>
    <property type="match status" value="2"/>
</dbReference>
<keyword evidence="6" id="KW-0064">Aspartyl protease</keyword>
<evidence type="ECO:0000256" key="2">
    <source>
        <dbReference type="ARBA" id="ARBA00004555"/>
    </source>
</evidence>
<keyword evidence="15" id="KW-1185">Reference proteome</keyword>
<dbReference type="InterPro" id="IPR002553">
    <property type="entry name" value="Clathrin/coatomer_adapt-like_N"/>
</dbReference>
<dbReference type="EnsemblPlants" id="AUR62014001-RA">
    <property type="protein sequence ID" value="AUR62014001-RA:cds"/>
    <property type="gene ID" value="AUR62014001"/>
</dbReference>
<dbReference type="Gramene" id="AUR62014001-RA">
    <property type="protein sequence ID" value="AUR62014001-RA:cds"/>
    <property type="gene ID" value="AUR62014001"/>
</dbReference>
<dbReference type="InterPro" id="IPR021109">
    <property type="entry name" value="Peptidase_aspartic_dom_sf"/>
</dbReference>
<dbReference type="Pfam" id="PF14541">
    <property type="entry name" value="TAXi_C"/>
    <property type="match status" value="1"/>
</dbReference>
<keyword evidence="9" id="KW-0333">Golgi apparatus</keyword>
<proteinExistence type="inferred from homology"/>
<evidence type="ECO:0000256" key="6">
    <source>
        <dbReference type="ARBA" id="ARBA00022750"/>
    </source>
</evidence>
<keyword evidence="5" id="KW-0645">Protease</keyword>
<comment type="similarity">
    <text evidence="3">Belongs to the peptidase A1 family.</text>
</comment>
<dbReference type="GO" id="GO:0030117">
    <property type="term" value="C:membrane coat"/>
    <property type="evidence" value="ECO:0007669"/>
    <property type="project" value="InterPro"/>
</dbReference>
<dbReference type="Pfam" id="PF14543">
    <property type="entry name" value="TAXi_N"/>
    <property type="match status" value="1"/>
</dbReference>
<organism evidence="14 15">
    <name type="scientific">Chenopodium quinoa</name>
    <name type="common">Quinoa</name>
    <dbReference type="NCBI Taxonomy" id="63459"/>
    <lineage>
        <taxon>Eukaryota</taxon>
        <taxon>Viridiplantae</taxon>
        <taxon>Streptophyta</taxon>
        <taxon>Embryophyta</taxon>
        <taxon>Tracheophyta</taxon>
        <taxon>Spermatophyta</taxon>
        <taxon>Magnoliopsida</taxon>
        <taxon>eudicotyledons</taxon>
        <taxon>Gunneridae</taxon>
        <taxon>Pentapetalae</taxon>
        <taxon>Caryophyllales</taxon>
        <taxon>Chenopodiaceae</taxon>
        <taxon>Chenopodioideae</taxon>
        <taxon>Atripliceae</taxon>
        <taxon>Chenopodium</taxon>
    </lineage>
</organism>